<keyword evidence="7" id="KW-1185">Reference proteome</keyword>
<evidence type="ECO:0000313" key="6">
    <source>
        <dbReference type="EMBL" id="MBT1711176.1"/>
    </source>
</evidence>
<keyword evidence="4" id="KW-1133">Transmembrane helix</keyword>
<dbReference type="CDD" id="cd07989">
    <property type="entry name" value="LPLAT_AGPAT-like"/>
    <property type="match status" value="1"/>
</dbReference>
<keyword evidence="4" id="KW-0472">Membrane</keyword>
<accession>A0AAP2GRY9</accession>
<dbReference type="InterPro" id="IPR002123">
    <property type="entry name" value="Plipid/glycerol_acylTrfase"/>
</dbReference>
<keyword evidence="2" id="KW-0808">Transferase</keyword>
<dbReference type="EMBL" id="JAHESE010000030">
    <property type="protein sequence ID" value="MBT1711176.1"/>
    <property type="molecule type" value="Genomic_DNA"/>
</dbReference>
<dbReference type="GO" id="GO:0003841">
    <property type="term" value="F:1-acylglycerol-3-phosphate O-acyltransferase activity"/>
    <property type="evidence" value="ECO:0007669"/>
    <property type="project" value="TreeGrafter"/>
</dbReference>
<feature type="domain" description="Phospholipid/glycerol acyltransferase" evidence="5">
    <location>
        <begin position="38"/>
        <end position="161"/>
    </location>
</feature>
<comment type="caution">
    <text evidence="6">The sequence shown here is derived from an EMBL/GenBank/DDBJ whole genome shotgun (WGS) entry which is preliminary data.</text>
</comment>
<reference evidence="6 7" key="1">
    <citation type="submission" date="2021-05" db="EMBL/GenBank/DDBJ databases">
        <title>A Polyphasic approach of four new species of the genus Ohtaekwangia: Ohtaekwangia histidinii sp. nov., Ohtaekwangia cretensis sp. nov., Ohtaekwangia indiensis sp. nov., Ohtaekwangia reichenbachii sp. nov. from diverse environment.</title>
        <authorList>
            <person name="Octaviana S."/>
        </authorList>
    </citation>
    <scope>NUCLEOTIDE SEQUENCE [LARGE SCALE GENOMIC DNA]</scope>
    <source>
        <strain evidence="6 7">PWU5</strain>
    </source>
</reference>
<dbReference type="AlphaFoldDB" id="A0AAP2GRY9"/>
<dbReference type="PANTHER" id="PTHR10434:SF11">
    <property type="entry name" value="1-ACYL-SN-GLYCEROL-3-PHOSPHATE ACYLTRANSFERASE"/>
    <property type="match status" value="1"/>
</dbReference>
<evidence type="ECO:0000313" key="7">
    <source>
        <dbReference type="Proteomes" id="UP001319080"/>
    </source>
</evidence>
<keyword evidence="4" id="KW-0812">Transmembrane</keyword>
<protein>
    <submittedName>
        <fullName evidence="6">1-acyl-sn-glycerol-3-phosphate acyltransferase</fullName>
    </submittedName>
</protein>
<dbReference type="GO" id="GO:0006654">
    <property type="term" value="P:phosphatidic acid biosynthetic process"/>
    <property type="evidence" value="ECO:0007669"/>
    <property type="project" value="TreeGrafter"/>
</dbReference>
<comment type="pathway">
    <text evidence="1">Lipid metabolism.</text>
</comment>
<name>A0AAP2GRY9_9BACT</name>
<dbReference type="SMART" id="SM00563">
    <property type="entry name" value="PlsC"/>
    <property type="match status" value="1"/>
</dbReference>
<evidence type="ECO:0000256" key="1">
    <source>
        <dbReference type="ARBA" id="ARBA00005189"/>
    </source>
</evidence>
<dbReference type="Proteomes" id="UP001319080">
    <property type="component" value="Unassembled WGS sequence"/>
</dbReference>
<sequence>MQRVILWFTHSVVGWVFLRFFVGVRFDRCKFLLHEKQFIIVANHNSHLDTMTILASLPWKLIGKVKPVAAADHFGKTKTKAKLSNYFINTLLIQRKRDKENPENDPIHTMIKALDEGYSLILFPEGTRGEAEVQQPLKPGVAFVLSKRPSVKYVPAYMKGMGKAMPKSDSLIVPHASSILYGRPTLIRSNDVTDILQQIEADMNTLKNKN</sequence>
<evidence type="ECO:0000256" key="3">
    <source>
        <dbReference type="ARBA" id="ARBA00023315"/>
    </source>
</evidence>
<dbReference type="Pfam" id="PF01553">
    <property type="entry name" value="Acyltransferase"/>
    <property type="match status" value="1"/>
</dbReference>
<dbReference type="SUPFAM" id="SSF69593">
    <property type="entry name" value="Glycerol-3-phosphate (1)-acyltransferase"/>
    <property type="match status" value="1"/>
</dbReference>
<gene>
    <name evidence="6" type="ORF">KK062_23230</name>
</gene>
<keyword evidence="3 6" id="KW-0012">Acyltransferase</keyword>
<dbReference type="RefSeq" id="WP_254086751.1">
    <property type="nucleotide sequence ID" value="NZ_JAHESE010000030.1"/>
</dbReference>
<feature type="transmembrane region" description="Helical" evidence="4">
    <location>
        <begin position="6"/>
        <end position="26"/>
    </location>
</feature>
<evidence type="ECO:0000256" key="4">
    <source>
        <dbReference type="SAM" id="Phobius"/>
    </source>
</evidence>
<evidence type="ECO:0000259" key="5">
    <source>
        <dbReference type="SMART" id="SM00563"/>
    </source>
</evidence>
<evidence type="ECO:0000256" key="2">
    <source>
        <dbReference type="ARBA" id="ARBA00022679"/>
    </source>
</evidence>
<proteinExistence type="predicted"/>
<dbReference type="PANTHER" id="PTHR10434">
    <property type="entry name" value="1-ACYL-SN-GLYCEROL-3-PHOSPHATE ACYLTRANSFERASE"/>
    <property type="match status" value="1"/>
</dbReference>
<organism evidence="6 7">
    <name type="scientific">Dawidia cretensis</name>
    <dbReference type="NCBI Taxonomy" id="2782350"/>
    <lineage>
        <taxon>Bacteria</taxon>
        <taxon>Pseudomonadati</taxon>
        <taxon>Bacteroidota</taxon>
        <taxon>Cytophagia</taxon>
        <taxon>Cytophagales</taxon>
        <taxon>Chryseotaleaceae</taxon>
        <taxon>Dawidia</taxon>
    </lineage>
</organism>